<dbReference type="EMBL" id="BDEQ01000001">
    <property type="protein sequence ID" value="GAT91505.1"/>
    <property type="molecule type" value="Genomic_DNA"/>
</dbReference>
<name>A0A5K1UVV0_ENTHI</name>
<protein>
    <submittedName>
        <fullName evidence="1">Uncharacterized protein</fullName>
    </submittedName>
</protein>
<dbReference type="VEuPathDB" id="AmoebaDB:EHI_152520"/>
<evidence type="ECO:0000313" key="1">
    <source>
        <dbReference type="EMBL" id="GAT91505.1"/>
    </source>
</evidence>
<sequence length="173" mass="20665">MQTENCPIYCCCREVLRTLEERKKRSSKRNLCQRRRHIKALCFYYLNQKGYSLEFKKTSITRPNEFKILVIKNQNGEIIFNRKNIKEQAIINGLTGYERKKFIEFNTIRKLVRELELQGMFITFQSLRSSTDIAQLTLNDNIEQQVQTTGKEYFCKINELIEDDLCIIPPYYL</sequence>
<dbReference type="OMA" id="ECFCKIN"/>
<dbReference type="VEuPathDB" id="AmoebaDB:EHI8A_044540"/>
<comment type="caution">
    <text evidence="1">The sequence shown here is derived from an EMBL/GenBank/DDBJ whole genome shotgun (WGS) entry which is preliminary data.</text>
</comment>
<evidence type="ECO:0000313" key="2">
    <source>
        <dbReference type="Proteomes" id="UP000078387"/>
    </source>
</evidence>
<dbReference type="Proteomes" id="UP000078387">
    <property type="component" value="Unassembled WGS sequence"/>
</dbReference>
<proteinExistence type="predicted"/>
<dbReference type="VEuPathDB" id="AmoebaDB:EHI5A_000750"/>
<dbReference type="AlphaFoldDB" id="A0A5K1UVV0"/>
<gene>
    <name evidence="1" type="ORF">CL6EHI_152520</name>
</gene>
<accession>A0A5K1UVV0</accession>
<dbReference type="VEuPathDB" id="AmoebaDB:EHI7A_018680"/>
<dbReference type="VEuPathDB" id="AmoebaDB:KM1_002140"/>
<organism evidence="1 2">
    <name type="scientific">Entamoeba histolytica</name>
    <dbReference type="NCBI Taxonomy" id="5759"/>
    <lineage>
        <taxon>Eukaryota</taxon>
        <taxon>Amoebozoa</taxon>
        <taxon>Evosea</taxon>
        <taxon>Archamoebae</taxon>
        <taxon>Mastigamoebida</taxon>
        <taxon>Entamoebidae</taxon>
        <taxon>Entamoeba</taxon>
    </lineage>
</organism>
<reference evidence="1 2" key="1">
    <citation type="submission" date="2016-05" db="EMBL/GenBank/DDBJ databases">
        <title>First whole genome sequencing of Entamoeba histolytica HM1:IMSS-clone-6.</title>
        <authorList>
            <person name="Mukherjee Avik.K."/>
            <person name="Izumyama S."/>
            <person name="Nakada-Tsukui K."/>
            <person name="Nozaki T."/>
        </authorList>
    </citation>
    <scope>NUCLEOTIDE SEQUENCE [LARGE SCALE GENOMIC DNA]</scope>
    <source>
        <strain evidence="1 2">HM1:IMSS clone 6</strain>
    </source>
</reference>